<dbReference type="InterPro" id="IPR020079">
    <property type="entry name" value="Peptidase_A26_CS"/>
</dbReference>
<reference evidence="13" key="3">
    <citation type="submission" date="2019-05" db="EMBL/GenBank/DDBJ databases">
        <authorList>
            <person name="Shi L."/>
            <person name="Feng J."/>
            <person name="Zhang D."/>
            <person name="Zhou D."/>
        </authorList>
    </citation>
    <scope>NUCLEOTIDE SEQUENCE</scope>
    <source>
        <strain evidence="13">505108</strain>
        <plasmid evidence="13">p505108-T6SS</plasmid>
    </source>
</reference>
<dbReference type="GO" id="GO:0006508">
    <property type="term" value="P:proteolysis"/>
    <property type="evidence" value="ECO:0007669"/>
    <property type="project" value="UniProtKB-KW"/>
</dbReference>
<dbReference type="GO" id="GO:0141203">
    <property type="term" value="P:symbiont-mediated suppression of host complement activation by activation of host proteases"/>
    <property type="evidence" value="ECO:0000269"/>
    <property type="project" value="SigSci"/>
</dbReference>
<name>A0A222ZDK3_CROSK</name>
<evidence type="ECO:0000256" key="8">
    <source>
        <dbReference type="ARBA" id="ARBA00022801"/>
    </source>
</evidence>
<gene>
    <name evidence="13" type="primary">cpa</name>
    <name evidence="15" type="ORF">B7T07_15665</name>
    <name evidence="14" type="ORF">FZI38_15385</name>
</gene>
<dbReference type="EMBL" id="WAGF01000014">
    <property type="protein sequence ID" value="KAB0877118.1"/>
    <property type="molecule type" value="Genomic_DNA"/>
</dbReference>
<dbReference type="Proteomes" id="UP000439917">
    <property type="component" value="Unassembled WGS sequence"/>
</dbReference>
<dbReference type="GO" id="GO:0009279">
    <property type="term" value="C:cell outer membrane"/>
    <property type="evidence" value="ECO:0007669"/>
    <property type="project" value="UniProtKB-SubCell"/>
</dbReference>
<dbReference type="Proteomes" id="UP000244856">
    <property type="component" value="Unassembled WGS sequence"/>
</dbReference>
<dbReference type="Gene3D" id="2.40.128.90">
    <property type="entry name" value="OMPT-like"/>
    <property type="match status" value="1"/>
</dbReference>
<feature type="signal peptide" evidence="12">
    <location>
        <begin position="1"/>
        <end position="19"/>
    </location>
</feature>
<protein>
    <submittedName>
        <fullName evidence="13">Cronobacter plasminogen activator</fullName>
    </submittedName>
    <submittedName>
        <fullName evidence="14">Omptin family outer membrane protease</fullName>
    </submittedName>
</protein>
<feature type="active site" evidence="11">
    <location>
        <position position="228"/>
    </location>
</feature>
<dbReference type="EMBL" id="KY978630">
    <property type="protein sequence ID" value="ASR82161.1"/>
    <property type="molecule type" value="Genomic_DNA"/>
</dbReference>
<dbReference type="GO" id="GO:0004190">
    <property type="term" value="F:aspartic-type endopeptidase activity"/>
    <property type="evidence" value="ECO:0007669"/>
    <property type="project" value="UniProtKB-KW"/>
</dbReference>
<sequence>MNKKLIVVAMIAASGSANAASSVTLMPDFSAQSVAVSTSLGMLAGESKEFVYDSSTGRKISQLNWKIKNNLILKGDVSWDAWPFLTLNARGWTTLSSGNGHMEDYDWQKEDQSHWTDRSRHPDTDLNYANEYDLNLKGWVLKGDDYKVGVMAGYQQTRFSWTAYGGSFNYANGNDVGSFPNGARGIGYQQKYSMPYIGLTGQYRYQDFEVNAQFKFSDWVTAKDNDEHYMRDLTFREKANDSRYYGLAVDAGYYVLPNTKLFAEFSYNRYEEGKSGTQMINNATGTSFSDNGDAAGLQNKNYTITAGLQYRF</sequence>
<keyword evidence="3" id="KW-1134">Transmembrane beta strand</keyword>
<evidence type="ECO:0000313" key="16">
    <source>
        <dbReference type="Proteomes" id="UP000244856"/>
    </source>
</evidence>
<keyword evidence="7" id="KW-0064">Aspartyl protease</keyword>
<evidence type="ECO:0000256" key="1">
    <source>
        <dbReference type="ARBA" id="ARBA00004571"/>
    </source>
</evidence>
<dbReference type="RefSeq" id="WP_032989735.1">
    <property type="nucleotide sequence ID" value="NZ_CABMLV010000002.1"/>
</dbReference>
<evidence type="ECO:0000256" key="10">
    <source>
        <dbReference type="ARBA" id="ARBA00023237"/>
    </source>
</evidence>
<accession>A0A222ZDK3</accession>
<keyword evidence="10" id="KW-0998">Cell outer membrane</keyword>
<dbReference type="PRINTS" id="PR00482">
    <property type="entry name" value="OMPTIN"/>
</dbReference>
<dbReference type="SUPFAM" id="SSF69917">
    <property type="entry name" value="OMPT-like"/>
    <property type="match status" value="1"/>
</dbReference>
<keyword evidence="9" id="KW-0472">Membrane</keyword>
<dbReference type="GO" id="GO:0044542">
    <property type="term" value="P:symbiont-mediated activation of host plasminogen"/>
    <property type="evidence" value="ECO:0000269"/>
    <property type="project" value="SigSci"/>
</dbReference>
<comment type="similarity">
    <text evidence="2">Belongs to the peptidase A26 family.</text>
</comment>
<geneLocation type="plasmid" evidence="13">
    <name>p505108-T6SS</name>
</geneLocation>
<dbReference type="InterPro" id="IPR053724">
    <property type="entry name" value="OMP_A26_sf"/>
</dbReference>
<reference evidence="15 16" key="1">
    <citation type="submission" date="2017-04" db="EMBL/GenBank/DDBJ databases">
        <title>Cronobacter sakazakii, ST83 Lineage Isolates.</title>
        <authorList>
            <person name="Chase H."/>
            <person name="Tall B."/>
            <person name="Gopinath G."/>
            <person name="Lehner A."/>
        </authorList>
    </citation>
    <scope>NUCLEOTIDE SEQUENCE [LARGE SCALE GENOMIC DNA]</scope>
    <source>
        <strain evidence="15 16">MOD1_Comp15</strain>
    </source>
</reference>
<evidence type="ECO:0000256" key="7">
    <source>
        <dbReference type="ARBA" id="ARBA00022750"/>
    </source>
</evidence>
<reference evidence="14 17" key="4">
    <citation type="submission" date="2019-09" db="EMBL/GenBank/DDBJ databases">
        <title>Prevalence, distribution, and phylogeny of type two toxin-antitoxin genes possessed by Cronobacter species where C. sakazakii homologs follow sequence type lineages.</title>
        <authorList>
            <person name="Finkelstein S."/>
            <person name="Negrete F."/>
            <person name="Jang H."/>
            <person name="Gopinath G.R."/>
            <person name="Tall B.D."/>
        </authorList>
    </citation>
    <scope>NUCLEOTIDE SEQUENCE [LARGE SCALE GENOMIC DNA]</scope>
    <source>
        <strain evidence="14 17">MOD1_Comp4</strain>
    </source>
</reference>
<evidence type="ECO:0000313" key="13">
    <source>
        <dbReference type="EMBL" id="ASR82161.1"/>
    </source>
</evidence>
<dbReference type="InterPro" id="IPR000036">
    <property type="entry name" value="Peptidase_A26_omptin"/>
</dbReference>
<dbReference type="GeneID" id="56733535"/>
<keyword evidence="4 14" id="KW-0645">Protease</keyword>
<feature type="active site" evidence="11">
    <location>
        <position position="104"/>
    </location>
</feature>
<evidence type="ECO:0000256" key="5">
    <source>
        <dbReference type="ARBA" id="ARBA00022692"/>
    </source>
</evidence>
<dbReference type="NCBIfam" id="NF008223">
    <property type="entry name" value="PRK10993.1-3"/>
    <property type="match status" value="1"/>
</dbReference>
<evidence type="ECO:0000256" key="3">
    <source>
        <dbReference type="ARBA" id="ARBA00022452"/>
    </source>
</evidence>
<dbReference type="InterPro" id="IPR020080">
    <property type="entry name" value="OM_adhesin/peptidase_omptin"/>
</dbReference>
<feature type="active site" evidence="11">
    <location>
        <position position="106"/>
    </location>
</feature>
<evidence type="ECO:0000313" key="15">
    <source>
        <dbReference type="EMBL" id="PUW03177.1"/>
    </source>
</evidence>
<evidence type="ECO:0000313" key="14">
    <source>
        <dbReference type="EMBL" id="KAB0877118.1"/>
    </source>
</evidence>
<evidence type="ECO:0000256" key="6">
    <source>
        <dbReference type="ARBA" id="ARBA00022729"/>
    </source>
</evidence>
<evidence type="ECO:0000313" key="17">
    <source>
        <dbReference type="Proteomes" id="UP000439917"/>
    </source>
</evidence>
<keyword evidence="13" id="KW-0614">Plasmid</keyword>
<dbReference type="AlphaFoldDB" id="A0A222ZDK3"/>
<dbReference type="Pfam" id="PF01278">
    <property type="entry name" value="Omptin"/>
    <property type="match status" value="1"/>
</dbReference>
<reference evidence="13" key="2">
    <citation type="journal article" date="2018" name="Virulence">
        <title>Co-occurrence of 3 different resistance plasmids in a multi-drug resistant Cronobacter sakazakii isolate causing neonatal infections.</title>
        <authorList>
            <person name="Shi L."/>
            <person name="Liang Q."/>
            <person name="Zhan Z."/>
            <person name="Feng J."/>
            <person name="Zhao Y."/>
            <person name="Chen Y."/>
            <person name="Huang M."/>
            <person name="Tong Y."/>
            <person name="Wu W."/>
            <person name="Chen W."/>
            <person name="Li X."/>
            <person name="Yin Z."/>
            <person name="Wang J."/>
            <person name="Zhou D."/>
        </authorList>
    </citation>
    <scope>NUCLEOTIDE SEQUENCE</scope>
    <source>
        <strain evidence="13">505108</strain>
        <plasmid evidence="13">p505108-T6SS</plasmid>
    </source>
</reference>
<feature type="chain" id="PRO_5042344060" evidence="12">
    <location>
        <begin position="20"/>
        <end position="312"/>
    </location>
</feature>
<proteinExistence type="inferred from homology"/>
<organism evidence="13">
    <name type="scientific">Cronobacter sakazakii</name>
    <name type="common">Enterobacter sakazakii</name>
    <dbReference type="NCBI Taxonomy" id="28141"/>
    <lineage>
        <taxon>Bacteria</taxon>
        <taxon>Pseudomonadati</taxon>
        <taxon>Pseudomonadota</taxon>
        <taxon>Gammaproteobacteria</taxon>
        <taxon>Enterobacterales</taxon>
        <taxon>Enterobacteriaceae</taxon>
        <taxon>Cronobacter</taxon>
    </lineage>
</organism>
<dbReference type="EMBL" id="NCTU01000009">
    <property type="protein sequence ID" value="PUW03177.1"/>
    <property type="molecule type" value="Genomic_DNA"/>
</dbReference>
<keyword evidence="8" id="KW-0378">Hydrolase</keyword>
<evidence type="ECO:0000256" key="12">
    <source>
        <dbReference type="SAM" id="SignalP"/>
    </source>
</evidence>
<dbReference type="PIRSF" id="PIRSF001522">
    <property type="entry name" value="Peptidase_A26"/>
    <property type="match status" value="1"/>
</dbReference>
<keyword evidence="6 12" id="KW-0732">Signal</keyword>
<comment type="subcellular location">
    <subcellularLocation>
        <location evidence="1">Cell outer membrane</location>
        <topology evidence="1">Multi-pass membrane protein</topology>
    </subcellularLocation>
</comment>
<dbReference type="PROSITE" id="PS00834">
    <property type="entry name" value="OMPTIN_1"/>
    <property type="match status" value="1"/>
</dbReference>
<evidence type="ECO:0000256" key="2">
    <source>
        <dbReference type="ARBA" id="ARBA00006923"/>
    </source>
</evidence>
<keyword evidence="5" id="KW-0812">Transmembrane</keyword>
<feature type="active site" evidence="11">
    <location>
        <position position="226"/>
    </location>
</feature>
<evidence type="ECO:0000256" key="11">
    <source>
        <dbReference type="PIRSR" id="PIRSR001522-1"/>
    </source>
</evidence>
<evidence type="ECO:0000256" key="9">
    <source>
        <dbReference type="ARBA" id="ARBA00023136"/>
    </source>
</evidence>
<evidence type="ECO:0000256" key="4">
    <source>
        <dbReference type="ARBA" id="ARBA00022670"/>
    </source>
</evidence>